<dbReference type="Proteomes" id="UP000361993">
    <property type="component" value="Unassembled WGS sequence"/>
</dbReference>
<dbReference type="InterPro" id="IPR029787">
    <property type="entry name" value="Nucleotide_cyclase"/>
</dbReference>
<dbReference type="OrthoDB" id="9779960at2"/>
<evidence type="ECO:0000313" key="2">
    <source>
        <dbReference type="Proteomes" id="UP000361993"/>
    </source>
</evidence>
<dbReference type="STRING" id="195.ATE51_01426"/>
<organism evidence="1 2">
    <name type="scientific">Campylobacter coli</name>
    <dbReference type="NCBI Taxonomy" id="195"/>
    <lineage>
        <taxon>Bacteria</taxon>
        <taxon>Pseudomonadati</taxon>
        <taxon>Campylobacterota</taxon>
        <taxon>Epsilonproteobacteria</taxon>
        <taxon>Campylobacterales</taxon>
        <taxon>Campylobacteraceae</taxon>
        <taxon>Campylobacter</taxon>
    </lineage>
</organism>
<name>A0A381CGJ4_CAMCO</name>
<gene>
    <name evidence="1" type="ORF">CJD00_00430</name>
</gene>
<dbReference type="EMBL" id="AACDUL010000001">
    <property type="protein sequence ID" value="EAK1508754.1"/>
    <property type="molecule type" value="Genomic_DNA"/>
</dbReference>
<dbReference type="InterPro" id="IPR043128">
    <property type="entry name" value="Rev_trsase/Diguanyl_cyclase"/>
</dbReference>
<comment type="caution">
    <text evidence="1">The sequence shown here is derived from an EMBL/GenBank/DDBJ whole genome shotgun (WGS) entry which is preliminary data.</text>
</comment>
<accession>A0A381CGJ4</accession>
<dbReference type="Gene3D" id="3.30.70.270">
    <property type="match status" value="1"/>
</dbReference>
<sequence>MLPNINEIAKETLITLKDRKLRPTPENYTEIFEELSKKYGLISSNKAKLEKYKALLLPNYQQELNSKSIRTLEELISFLISALNRQNGKQFSEFFDFLATLSKSLQVSKDKKIRDLAKITSIRISKTMDSESIYLLSKKWKEFEKNYNENDLEGGLRRYGIAKYDDFDTVVKKLLNKLEERSLEVFAELLASCLNPSLVEDLKIHGFAQNLLQKPFLLSESGFKNELLEFVNRRVMVDNMYVQKNLNFFNDNLKKIYELFMLLNKSNEQNMDFINTLKPDKQGEIKLSFELLKQKFIQLNERINSLNAQIEFTQNLEERESWSVLKELERLDENYNKYKVNYSLALFSIKNYRFIMERYGVGSLNEIFVRFKKILKDNCSEFDELWMIDEKSYLIISPGRNKEKVAQLVRENLKTIENFRFIYKQDIITPKIITAYLDKQSKPHTNILEELMNQISNLDERNNAKDQ</sequence>
<dbReference type="AlphaFoldDB" id="A0A381CGJ4"/>
<evidence type="ECO:0000313" key="1">
    <source>
        <dbReference type="EMBL" id="EAK1508754.1"/>
    </source>
</evidence>
<reference evidence="1 2" key="1">
    <citation type="submission" date="2018-05" db="EMBL/GenBank/DDBJ databases">
        <authorList>
            <consortium name="GenomeTrakr network: Whole genome sequencing for foodborne pathogen traceback"/>
        </authorList>
    </citation>
    <scope>NUCLEOTIDE SEQUENCE [LARGE SCALE GENOMIC DNA]</scope>
    <source>
        <strain evidence="1 2">NC_C6016</strain>
    </source>
</reference>
<dbReference type="SUPFAM" id="SSF55073">
    <property type="entry name" value="Nucleotide cyclase"/>
    <property type="match status" value="1"/>
</dbReference>
<protein>
    <submittedName>
        <fullName evidence="1">Uncharacterized protein</fullName>
    </submittedName>
</protein>
<proteinExistence type="predicted"/>
<dbReference type="RefSeq" id="WP_002786349.1">
    <property type="nucleotide sequence ID" value="NZ_AANHVQ020000008.1"/>
</dbReference>